<proteinExistence type="predicted"/>
<feature type="transmembrane region" description="Helical" evidence="1">
    <location>
        <begin position="121"/>
        <end position="138"/>
    </location>
</feature>
<dbReference type="PANTHER" id="PTHR36834:SF2">
    <property type="entry name" value="MEMBRANE PROTEIN"/>
    <property type="match status" value="1"/>
</dbReference>
<feature type="transmembrane region" description="Helical" evidence="1">
    <location>
        <begin position="12"/>
        <end position="33"/>
    </location>
</feature>
<reference evidence="3 4" key="1">
    <citation type="submission" date="2016-10" db="EMBL/GenBank/DDBJ databases">
        <authorList>
            <person name="de Groot N.N."/>
        </authorList>
    </citation>
    <scope>NUCLEOTIDE SEQUENCE [LARGE SCALE GENOMIC DNA]</scope>
    <source>
        <strain evidence="3 4">Vu-144</strain>
    </source>
</reference>
<dbReference type="STRING" id="551991.SAMN05192529_11462"/>
<accession>A0A1H4AEI4</accession>
<dbReference type="Proteomes" id="UP000199041">
    <property type="component" value="Unassembled WGS sequence"/>
</dbReference>
<evidence type="ECO:0000259" key="2">
    <source>
        <dbReference type="Pfam" id="PF04892"/>
    </source>
</evidence>
<keyword evidence="4" id="KW-1185">Reference proteome</keyword>
<dbReference type="PANTHER" id="PTHR36834">
    <property type="entry name" value="MEMBRANE PROTEIN-RELATED"/>
    <property type="match status" value="1"/>
</dbReference>
<evidence type="ECO:0000256" key="1">
    <source>
        <dbReference type="SAM" id="Phobius"/>
    </source>
</evidence>
<feature type="transmembrane region" description="Helical" evidence="1">
    <location>
        <begin position="90"/>
        <end position="109"/>
    </location>
</feature>
<keyword evidence="1" id="KW-0472">Membrane</keyword>
<dbReference type="RefSeq" id="WP_091398971.1">
    <property type="nucleotide sequence ID" value="NZ_FNQY01000014.1"/>
</dbReference>
<dbReference type="AlphaFoldDB" id="A0A1H4AEI4"/>
<feature type="domain" description="VanZ-like" evidence="2">
    <location>
        <begin position="19"/>
        <end position="138"/>
    </location>
</feature>
<keyword evidence="1" id="KW-0812">Transmembrane</keyword>
<dbReference type="InterPro" id="IPR006976">
    <property type="entry name" value="VanZ-like"/>
</dbReference>
<dbReference type="Pfam" id="PF04892">
    <property type="entry name" value="VanZ"/>
    <property type="match status" value="1"/>
</dbReference>
<dbReference type="OrthoDB" id="9805025at2"/>
<keyword evidence="1" id="KW-1133">Transmembrane helix</keyword>
<gene>
    <name evidence="3" type="ORF">SAMN05192529_11462</name>
</gene>
<evidence type="ECO:0000313" key="4">
    <source>
        <dbReference type="Proteomes" id="UP000199041"/>
    </source>
</evidence>
<dbReference type="EMBL" id="FNQY01000014">
    <property type="protein sequence ID" value="SEA34141.1"/>
    <property type="molecule type" value="Genomic_DNA"/>
</dbReference>
<organism evidence="3 4">
    <name type="scientific">Arachidicoccus rhizosphaerae</name>
    <dbReference type="NCBI Taxonomy" id="551991"/>
    <lineage>
        <taxon>Bacteria</taxon>
        <taxon>Pseudomonadati</taxon>
        <taxon>Bacteroidota</taxon>
        <taxon>Chitinophagia</taxon>
        <taxon>Chitinophagales</taxon>
        <taxon>Chitinophagaceae</taxon>
        <taxon>Arachidicoccus</taxon>
    </lineage>
</organism>
<dbReference type="InterPro" id="IPR053150">
    <property type="entry name" value="Teicoplanin_resist-assoc"/>
</dbReference>
<name>A0A1H4AEI4_9BACT</name>
<protein>
    <submittedName>
        <fullName evidence="3">VanZ like family protein</fullName>
    </submittedName>
</protein>
<evidence type="ECO:0000313" key="3">
    <source>
        <dbReference type="EMBL" id="SEA34141.1"/>
    </source>
</evidence>
<sequence length="150" mass="17301">MLDRNTLLKKAFGVGYFMMLFFAVLGIRLSPVFNFRISHGYNLDVFTHLSDFGKINYNMSLFSRFDWWINIVMFLFFPFAIRSLVAGTRIYKIIIIAIFTSICIELLQYILDVGLADINDVIANTIGASLGSMVIWIFDKFKKEPEFQPG</sequence>
<feature type="transmembrane region" description="Helical" evidence="1">
    <location>
        <begin position="67"/>
        <end position="85"/>
    </location>
</feature>